<dbReference type="Gene3D" id="3.30.9.10">
    <property type="entry name" value="D-Amino Acid Oxidase, subunit A, domain 2"/>
    <property type="match status" value="1"/>
</dbReference>
<dbReference type="InterPro" id="IPR006076">
    <property type="entry name" value="FAD-dep_OxRdtase"/>
</dbReference>
<reference evidence="2 3" key="1">
    <citation type="submission" date="2023-04" db="EMBL/GenBank/DDBJ databases">
        <title>Forest soil microbial communities from Buena Vista Peninsula, Colon Province, Panama.</title>
        <authorList>
            <person name="Bouskill N."/>
        </authorList>
    </citation>
    <scope>NUCLEOTIDE SEQUENCE [LARGE SCALE GENOMIC DNA]</scope>
    <source>
        <strain evidence="2 3">AC80</strain>
    </source>
</reference>
<name>A0ABT6L1Q7_9MYCO</name>
<feature type="domain" description="FAD dependent oxidoreductase" evidence="1">
    <location>
        <begin position="43"/>
        <end position="406"/>
    </location>
</feature>
<accession>A0ABT6L1Q7</accession>
<evidence type="ECO:0000313" key="3">
    <source>
        <dbReference type="Proteomes" id="UP001160130"/>
    </source>
</evidence>
<dbReference type="Proteomes" id="UP001160130">
    <property type="component" value="Unassembled WGS sequence"/>
</dbReference>
<evidence type="ECO:0000259" key="1">
    <source>
        <dbReference type="Pfam" id="PF01266"/>
    </source>
</evidence>
<protein>
    <submittedName>
        <fullName evidence="2">Glycine/D-amino acid oxidase-like deaminating enzyme</fullName>
    </submittedName>
</protein>
<dbReference type="PANTHER" id="PTHR13847">
    <property type="entry name" value="SARCOSINE DEHYDROGENASE-RELATED"/>
    <property type="match status" value="1"/>
</dbReference>
<sequence>MSPDDRTPSGLANDFVNGSVSFWYRESGWPESRAPLPGSLEADVCIVGAGLTGLWAAYYLKREQPDLRIVILEKEFAGFGASGRNGGWLSAELAGSREAYASTHGHQGVVTLMRSMRGAVDEVIGVTKSEGIDADIVKDGVMSVARNQAQMGRLRESLDYERSWGATTDDYVVLTGDESNARIRVENAMGALFSPHCARVQPAKLVQGLARVVEAMGVAIYEQTEVTDIKTGRAITVRGDVRAPVVLRCLEGFTATMPGQRREWLPMNSSMVVTEPLPDSVLQQVGWRGAELLGDHAHGYMYAQRTADNRIALGGRGIPYRYGSALDHRGATQQWTIEALVALVRDMFPATRDVPITHAWCGVLGVPRDWTATVDFDRTTGLGTAGGYVGSGLTTTNLAGHTLADLVLERDTDLIRLPWVGRRVRKWEPEPLRWLGVQAMYALYRTADRRESTNGLTRTSRLARVANKITGR</sequence>
<dbReference type="RefSeq" id="WP_280833485.1">
    <property type="nucleotide sequence ID" value="NZ_JARXVE010000005.1"/>
</dbReference>
<keyword evidence="3" id="KW-1185">Reference proteome</keyword>
<dbReference type="PANTHER" id="PTHR13847:SF285">
    <property type="entry name" value="FAD DEPENDENT OXIDOREDUCTASE DOMAIN-CONTAINING PROTEIN"/>
    <property type="match status" value="1"/>
</dbReference>
<evidence type="ECO:0000313" key="2">
    <source>
        <dbReference type="EMBL" id="MDH6196888.1"/>
    </source>
</evidence>
<organism evidence="2 3">
    <name type="scientific">Mycolicibacterium frederiksbergense</name>
    <dbReference type="NCBI Taxonomy" id="117567"/>
    <lineage>
        <taxon>Bacteria</taxon>
        <taxon>Bacillati</taxon>
        <taxon>Actinomycetota</taxon>
        <taxon>Actinomycetes</taxon>
        <taxon>Mycobacteriales</taxon>
        <taxon>Mycobacteriaceae</taxon>
        <taxon>Mycolicibacterium</taxon>
    </lineage>
</organism>
<dbReference type="EMBL" id="JARXVE010000005">
    <property type="protein sequence ID" value="MDH6196888.1"/>
    <property type="molecule type" value="Genomic_DNA"/>
</dbReference>
<dbReference type="InterPro" id="IPR036188">
    <property type="entry name" value="FAD/NAD-bd_sf"/>
</dbReference>
<dbReference type="SUPFAM" id="SSF51905">
    <property type="entry name" value="FAD/NAD(P)-binding domain"/>
    <property type="match status" value="1"/>
</dbReference>
<proteinExistence type="predicted"/>
<dbReference type="Pfam" id="PF01266">
    <property type="entry name" value="DAO"/>
    <property type="match status" value="1"/>
</dbReference>
<dbReference type="Gene3D" id="3.50.50.60">
    <property type="entry name" value="FAD/NAD(P)-binding domain"/>
    <property type="match status" value="1"/>
</dbReference>
<comment type="caution">
    <text evidence="2">The sequence shown here is derived from an EMBL/GenBank/DDBJ whole genome shotgun (WGS) entry which is preliminary data.</text>
</comment>
<gene>
    <name evidence="2" type="ORF">M2272_003541</name>
</gene>